<dbReference type="Proteomes" id="UP001519460">
    <property type="component" value="Unassembled WGS sequence"/>
</dbReference>
<evidence type="ECO:0000313" key="2">
    <source>
        <dbReference type="EMBL" id="KAK7505111.1"/>
    </source>
</evidence>
<evidence type="ECO:0000256" key="1">
    <source>
        <dbReference type="SAM" id="MobiDB-lite"/>
    </source>
</evidence>
<name>A0ABD0M1C2_9CAEN</name>
<proteinExistence type="predicted"/>
<keyword evidence="3" id="KW-1185">Reference proteome</keyword>
<dbReference type="AlphaFoldDB" id="A0ABD0M1C2"/>
<organism evidence="2 3">
    <name type="scientific">Batillaria attramentaria</name>
    <dbReference type="NCBI Taxonomy" id="370345"/>
    <lineage>
        <taxon>Eukaryota</taxon>
        <taxon>Metazoa</taxon>
        <taxon>Spiralia</taxon>
        <taxon>Lophotrochozoa</taxon>
        <taxon>Mollusca</taxon>
        <taxon>Gastropoda</taxon>
        <taxon>Caenogastropoda</taxon>
        <taxon>Sorbeoconcha</taxon>
        <taxon>Cerithioidea</taxon>
        <taxon>Batillariidae</taxon>
        <taxon>Batillaria</taxon>
    </lineage>
</organism>
<comment type="caution">
    <text evidence="2">The sequence shown here is derived from an EMBL/GenBank/DDBJ whole genome shotgun (WGS) entry which is preliminary data.</text>
</comment>
<sequence>MSLYGAAATAFRNLHPQGHLTQFSDAQKDNRPTPYESQEVSEKRQKLEELADLKLRTGLGETDLNVCSVPAADYI</sequence>
<dbReference type="EMBL" id="JACVVK020000012">
    <property type="protein sequence ID" value="KAK7505111.1"/>
    <property type="molecule type" value="Genomic_DNA"/>
</dbReference>
<accession>A0ABD0M1C2</accession>
<feature type="region of interest" description="Disordered" evidence="1">
    <location>
        <begin position="17"/>
        <end position="44"/>
    </location>
</feature>
<protein>
    <submittedName>
        <fullName evidence="2">Uncharacterized protein</fullName>
    </submittedName>
</protein>
<gene>
    <name evidence="2" type="ORF">BaRGS_00003681</name>
</gene>
<evidence type="ECO:0000313" key="3">
    <source>
        <dbReference type="Proteomes" id="UP001519460"/>
    </source>
</evidence>
<reference evidence="2 3" key="1">
    <citation type="journal article" date="2023" name="Sci. Data">
        <title>Genome assembly of the Korean intertidal mud-creeper Batillaria attramentaria.</title>
        <authorList>
            <person name="Patra A.K."/>
            <person name="Ho P.T."/>
            <person name="Jun S."/>
            <person name="Lee S.J."/>
            <person name="Kim Y."/>
            <person name="Won Y.J."/>
        </authorList>
    </citation>
    <scope>NUCLEOTIDE SEQUENCE [LARGE SCALE GENOMIC DNA]</scope>
    <source>
        <strain evidence="2">Wonlab-2016</strain>
    </source>
</reference>